<evidence type="ECO:0000313" key="3">
    <source>
        <dbReference type="Proteomes" id="UP000183788"/>
    </source>
</evidence>
<sequence length="352" mass="40033">MQAWMLFACCVPVKGSRRSLIYDLQRGRYYFIPNALYELIKEHEGKPLELAKAAYKHEHDEVIDEYIDFLFRNELAFYTDTPKAFPKISMEWKSPYHITNAIIDSDASSNHPYDEIIRQLSELGCAALQCRFYDSVSADQLLTILAATQNSRLRSVELVLPYTPAITDEVLESLFVAQQRLNTVVLHSAPEASRQNKVKQNGAVIYLTEQITSAAHCGFISAAHFRTNIELFTESQLHNSCLNRKVGIDAGGFIKNCPSSDRSFGHIQDTPITTAIKQAGFTQNWQISKDQVAVCRDCEFRYMCVDCRVFVTDDAYSKPSRCSYDPYTATWANEADDPQRKQFKRLEATTAD</sequence>
<dbReference type="EMBL" id="FPIZ01000021">
    <property type="protein sequence ID" value="SFW82328.1"/>
    <property type="molecule type" value="Genomic_DNA"/>
</dbReference>
<keyword evidence="4" id="KW-1185">Reference proteome</keyword>
<accession>A0A1K1SD60</accession>
<reference evidence="2 4" key="2">
    <citation type="submission" date="2023-11" db="EMBL/GenBank/DDBJ databases">
        <title>MicrobeMod: A computational toolkit for identifying prokaryotic methylation and restriction-modification with nanopore sequencing.</title>
        <authorList>
            <person name="Crits-Christoph A."/>
            <person name="Kang S.C."/>
            <person name="Lee H."/>
            <person name="Ostrov N."/>
        </authorList>
    </citation>
    <scope>NUCLEOTIDE SEQUENCE [LARGE SCALE GENOMIC DNA]</scope>
    <source>
        <strain evidence="2 4">ATCC 23090</strain>
    </source>
</reference>
<dbReference type="RefSeq" id="WP_177318691.1">
    <property type="nucleotide sequence ID" value="NZ_CP139972.1"/>
</dbReference>
<evidence type="ECO:0000313" key="4">
    <source>
        <dbReference type="Proteomes" id="UP001326715"/>
    </source>
</evidence>
<dbReference type="Proteomes" id="UP000183788">
    <property type="component" value="Unassembled WGS sequence"/>
</dbReference>
<gene>
    <name evidence="2" type="primary">gwsS</name>
    <name evidence="1" type="ORF">SAMN05661012_05206</name>
    <name evidence="2" type="ORF">SR876_23755</name>
</gene>
<proteinExistence type="predicted"/>
<name>A0A1K1SD60_9BACT</name>
<dbReference type="NCBIfam" id="TIGR04193">
    <property type="entry name" value="SPASM_w_grasp"/>
    <property type="match status" value="1"/>
</dbReference>
<evidence type="ECO:0000313" key="2">
    <source>
        <dbReference type="EMBL" id="WQG87947.1"/>
    </source>
</evidence>
<dbReference type="EMBL" id="CP140154">
    <property type="protein sequence ID" value="WQG87947.1"/>
    <property type="molecule type" value="Genomic_DNA"/>
</dbReference>
<organism evidence="1 3">
    <name type="scientific">Chitinophaga sancti</name>
    <dbReference type="NCBI Taxonomy" id="1004"/>
    <lineage>
        <taxon>Bacteria</taxon>
        <taxon>Pseudomonadati</taxon>
        <taxon>Bacteroidota</taxon>
        <taxon>Chitinophagia</taxon>
        <taxon>Chitinophagales</taxon>
        <taxon>Chitinophagaceae</taxon>
        <taxon>Chitinophaga</taxon>
    </lineage>
</organism>
<dbReference type="AlphaFoldDB" id="A0A1K1SD60"/>
<protein>
    <submittedName>
        <fullName evidence="2">Grasp-with-spasm system SPASM domain peptide maturase</fullName>
    </submittedName>
    <submittedName>
        <fullName evidence="1">SPASM domain peptide maturase, grasp-with-spasm system</fullName>
    </submittedName>
</protein>
<dbReference type="InterPro" id="IPR026497">
    <property type="entry name" value="GRASP-with-SPASM"/>
</dbReference>
<reference evidence="1 3" key="1">
    <citation type="submission" date="2016-11" db="EMBL/GenBank/DDBJ databases">
        <authorList>
            <person name="Jaros S."/>
            <person name="Januszkiewicz K."/>
            <person name="Wedrychowicz H."/>
        </authorList>
    </citation>
    <scope>NUCLEOTIDE SEQUENCE [LARGE SCALE GENOMIC DNA]</scope>
    <source>
        <strain evidence="1 3">DSM 784</strain>
    </source>
</reference>
<evidence type="ECO:0000313" key="1">
    <source>
        <dbReference type="EMBL" id="SFW82328.1"/>
    </source>
</evidence>
<dbReference type="STRING" id="1004.SAMN05661012_05206"/>
<dbReference type="Proteomes" id="UP001326715">
    <property type="component" value="Chromosome"/>
</dbReference>